<evidence type="ECO:0000256" key="9">
    <source>
        <dbReference type="ARBA" id="ARBA00030775"/>
    </source>
</evidence>
<accession>A0ABS8W8E9</accession>
<feature type="transmembrane region" description="Helical" evidence="10">
    <location>
        <begin position="20"/>
        <end position="43"/>
    </location>
</feature>
<organism evidence="11 12">
    <name type="scientific">Motilimonas cestriensis</name>
    <dbReference type="NCBI Taxonomy" id="2742685"/>
    <lineage>
        <taxon>Bacteria</taxon>
        <taxon>Pseudomonadati</taxon>
        <taxon>Pseudomonadota</taxon>
        <taxon>Gammaproteobacteria</taxon>
        <taxon>Alteromonadales</taxon>
        <taxon>Alteromonadales genera incertae sedis</taxon>
        <taxon>Motilimonas</taxon>
    </lineage>
</organism>
<evidence type="ECO:0000256" key="8">
    <source>
        <dbReference type="ARBA" id="ARBA00023136"/>
    </source>
</evidence>
<keyword evidence="3" id="KW-1003">Cell membrane</keyword>
<evidence type="ECO:0000256" key="2">
    <source>
        <dbReference type="ARBA" id="ARBA00021549"/>
    </source>
</evidence>
<dbReference type="Gene3D" id="3.55.40.10">
    <property type="entry name" value="minor pseudopilin epsh domain"/>
    <property type="match status" value="1"/>
</dbReference>
<dbReference type="NCBIfam" id="TIGR02532">
    <property type="entry name" value="IV_pilin_GFxxxE"/>
    <property type="match status" value="1"/>
</dbReference>
<keyword evidence="8 10" id="KW-0472">Membrane</keyword>
<evidence type="ECO:0000256" key="10">
    <source>
        <dbReference type="SAM" id="Phobius"/>
    </source>
</evidence>
<sequence>MKPGYQAPLARPLKSAMAGFTLLEIMLVIMLMGLASTAVVMTMPSNSGYKSLKLEAQRLAGFIEVMSDQALMTSRELGIVVEEQRYQFVFYDVAKKRWFPLPPGKFNTEVALPEDMKVALTLSGFVWDDRDEQEELFEDESVFDEPEEIIIPQIHIMSSGEITPFVMRFSPTDEDNKLWIELQVKMTGELAINEAPEE</sequence>
<dbReference type="InterPro" id="IPR049875">
    <property type="entry name" value="TypeII_GspH"/>
</dbReference>
<evidence type="ECO:0000256" key="1">
    <source>
        <dbReference type="ARBA" id="ARBA00004377"/>
    </source>
</evidence>
<dbReference type="RefSeq" id="WP_233052280.1">
    <property type="nucleotide sequence ID" value="NZ_JAIMJA010000006.1"/>
</dbReference>
<dbReference type="Proteomes" id="UP001201273">
    <property type="component" value="Unassembled WGS sequence"/>
</dbReference>
<dbReference type="InterPro" id="IPR045584">
    <property type="entry name" value="Pilin-like"/>
</dbReference>
<evidence type="ECO:0000256" key="7">
    <source>
        <dbReference type="ARBA" id="ARBA00022989"/>
    </source>
</evidence>
<dbReference type="InterPro" id="IPR012902">
    <property type="entry name" value="N_methyl_site"/>
</dbReference>
<protein>
    <recommendedName>
        <fullName evidence="2">Type II secretion system protein H</fullName>
    </recommendedName>
    <alternativeName>
        <fullName evidence="9">General secretion pathway protein H</fullName>
    </alternativeName>
</protein>
<evidence type="ECO:0000313" key="11">
    <source>
        <dbReference type="EMBL" id="MCE2594760.1"/>
    </source>
</evidence>
<dbReference type="InterPro" id="IPR002416">
    <property type="entry name" value="T2SS_protein-GspH"/>
</dbReference>
<comment type="caution">
    <text evidence="11">The sequence shown here is derived from an EMBL/GenBank/DDBJ whole genome shotgun (WGS) entry which is preliminary data.</text>
</comment>
<evidence type="ECO:0000256" key="5">
    <source>
        <dbReference type="ARBA" id="ARBA00022519"/>
    </source>
</evidence>
<evidence type="ECO:0000256" key="4">
    <source>
        <dbReference type="ARBA" id="ARBA00022481"/>
    </source>
</evidence>
<evidence type="ECO:0000313" key="12">
    <source>
        <dbReference type="Proteomes" id="UP001201273"/>
    </source>
</evidence>
<evidence type="ECO:0000256" key="3">
    <source>
        <dbReference type="ARBA" id="ARBA00022475"/>
    </source>
</evidence>
<dbReference type="PRINTS" id="PR00885">
    <property type="entry name" value="BCTERIALGSPH"/>
</dbReference>
<keyword evidence="12" id="KW-1185">Reference proteome</keyword>
<keyword evidence="5" id="KW-0997">Cell inner membrane</keyword>
<reference evidence="11 12" key="1">
    <citation type="journal article" date="2022" name="Environ. Microbiol. Rep.">
        <title>Eco-phylogenetic analyses reveal divergent evolution of vitamin B12 metabolism in the marine bacterial family 'Psychromonadaceae'.</title>
        <authorList>
            <person name="Jin X."/>
            <person name="Yang Y."/>
            <person name="Cao H."/>
            <person name="Gao B."/>
            <person name="Zhao Z."/>
        </authorList>
    </citation>
    <scope>NUCLEOTIDE SEQUENCE [LARGE SCALE GENOMIC DNA]</scope>
    <source>
        <strain evidence="11 12">MKS20</strain>
    </source>
</reference>
<keyword evidence="7 10" id="KW-1133">Transmembrane helix</keyword>
<name>A0ABS8W8E9_9GAMM</name>
<evidence type="ECO:0000256" key="6">
    <source>
        <dbReference type="ARBA" id="ARBA00022692"/>
    </source>
</evidence>
<keyword evidence="6 10" id="KW-0812">Transmembrane</keyword>
<dbReference type="SUPFAM" id="SSF54523">
    <property type="entry name" value="Pili subunits"/>
    <property type="match status" value="1"/>
</dbReference>
<comment type="subcellular location">
    <subcellularLocation>
        <location evidence="1">Cell inner membrane</location>
        <topology evidence="1">Single-pass membrane protein</topology>
    </subcellularLocation>
</comment>
<keyword evidence="4" id="KW-0488">Methylation</keyword>
<dbReference type="NCBIfam" id="TIGR01708">
    <property type="entry name" value="typeII_sec_gspH"/>
    <property type="match status" value="1"/>
</dbReference>
<dbReference type="EMBL" id="JAIMJA010000006">
    <property type="protein sequence ID" value="MCE2594760.1"/>
    <property type="molecule type" value="Genomic_DNA"/>
</dbReference>
<dbReference type="PROSITE" id="PS00409">
    <property type="entry name" value="PROKAR_NTER_METHYL"/>
    <property type="match status" value="1"/>
</dbReference>
<proteinExistence type="predicted"/>
<gene>
    <name evidence="11" type="primary">gspH</name>
    <name evidence="11" type="ORF">K6Y31_08015</name>
</gene>